<reference evidence="1 2" key="1">
    <citation type="submission" date="2016-10" db="EMBL/GenBank/DDBJ databases">
        <title>Chromobacterium muskegensis sp. nov., an insecticidal bacterium isolated from Sphagnum bogs.</title>
        <authorList>
            <person name="Sparks M.E."/>
            <person name="Blackburn M.B."/>
            <person name="Gundersen-Rindal D.E."/>
            <person name="Mitchell A."/>
            <person name="Farrar R."/>
            <person name="Kuhar D."/>
        </authorList>
    </citation>
    <scope>NUCLEOTIDE SEQUENCE [LARGE SCALE GENOMIC DNA]</scope>
    <source>
        <strain evidence="1 2">21-1</strain>
    </source>
</reference>
<dbReference type="GeneID" id="68842388"/>
<dbReference type="STRING" id="1108595.BKX93_14365"/>
<dbReference type="KEGG" id="cvc:BKX93_14365"/>
<dbReference type="EMBL" id="CP017707">
    <property type="protein sequence ID" value="AOZ51058.1"/>
    <property type="molecule type" value="Genomic_DNA"/>
</dbReference>
<proteinExistence type="predicted"/>
<accession>A0A1D9LIE6</accession>
<evidence type="ECO:0000313" key="1">
    <source>
        <dbReference type="EMBL" id="AOZ51058.1"/>
    </source>
</evidence>
<dbReference type="Proteomes" id="UP000178776">
    <property type="component" value="Chromosome"/>
</dbReference>
<gene>
    <name evidence="1" type="ORF">BKX93_14365</name>
</gene>
<dbReference type="AlphaFoldDB" id="A0A1D9LIE6"/>
<name>A0A1D9LIE6_9NEIS</name>
<organism evidence="1 2">
    <name type="scientific">Chromobacterium vaccinii</name>
    <dbReference type="NCBI Taxonomy" id="1108595"/>
    <lineage>
        <taxon>Bacteria</taxon>
        <taxon>Pseudomonadati</taxon>
        <taxon>Pseudomonadota</taxon>
        <taxon>Betaproteobacteria</taxon>
        <taxon>Neisseriales</taxon>
        <taxon>Chromobacteriaceae</taxon>
        <taxon>Chromobacterium</taxon>
    </lineage>
</organism>
<sequence length="135" mass="14690">MTTLPVGGPTVAPHSLESLIVACGYLQHSALLFAEDINDDLALIRSGFCPRHQVQLDALGDMRVSQEVHEEVDALLQDSHTLRFALHEMLMQFGPAVCNDPLARVILQGVRSLGDWHQVCRSLADLGRGPVRAAA</sequence>
<dbReference type="RefSeq" id="WP_046156033.1">
    <property type="nucleotide sequence ID" value="NZ_CP017707.1"/>
</dbReference>
<protein>
    <submittedName>
        <fullName evidence="1">Uncharacterized protein</fullName>
    </submittedName>
</protein>
<evidence type="ECO:0000313" key="2">
    <source>
        <dbReference type="Proteomes" id="UP000178776"/>
    </source>
</evidence>